<gene>
    <name evidence="2" type="ORF">GPA25_16325</name>
</gene>
<comment type="caution">
    <text evidence="2">The sequence shown here is derived from an EMBL/GenBank/DDBJ whole genome shotgun (WGS) entry which is preliminary data.</text>
</comment>
<dbReference type="CDD" id="cd14845">
    <property type="entry name" value="L-Ala-D-Glu_peptidase_like"/>
    <property type="match status" value="1"/>
</dbReference>
<dbReference type="InterPro" id="IPR039561">
    <property type="entry name" value="Peptidase_M15C"/>
</dbReference>
<evidence type="ECO:0000313" key="2">
    <source>
        <dbReference type="EMBL" id="NMG76327.1"/>
    </source>
</evidence>
<dbReference type="EMBL" id="WTVQ01000030">
    <property type="protein sequence ID" value="NMG76327.1"/>
    <property type="molecule type" value="Genomic_DNA"/>
</dbReference>
<dbReference type="Proteomes" id="UP000648984">
    <property type="component" value="Unassembled WGS sequence"/>
</dbReference>
<keyword evidence="3" id="KW-1185">Reference proteome</keyword>
<dbReference type="Gene3D" id="3.30.1380.10">
    <property type="match status" value="1"/>
</dbReference>
<dbReference type="Pfam" id="PF13539">
    <property type="entry name" value="Peptidase_M15_4"/>
    <property type="match status" value="1"/>
</dbReference>
<feature type="domain" description="Peptidase M15C" evidence="1">
    <location>
        <begin position="129"/>
        <end position="191"/>
    </location>
</feature>
<dbReference type="SUPFAM" id="SSF55166">
    <property type="entry name" value="Hedgehog/DD-peptidase"/>
    <property type="match status" value="1"/>
</dbReference>
<protein>
    <submittedName>
        <fullName evidence="2">M15 family peptidase</fullName>
    </submittedName>
</protein>
<proteinExistence type="predicted"/>
<evidence type="ECO:0000259" key="1">
    <source>
        <dbReference type="Pfam" id="PF13539"/>
    </source>
</evidence>
<organism evidence="2 3">
    <name type="scientific">Aromatoleum diolicum</name>
    <dbReference type="NCBI Taxonomy" id="75796"/>
    <lineage>
        <taxon>Bacteria</taxon>
        <taxon>Pseudomonadati</taxon>
        <taxon>Pseudomonadota</taxon>
        <taxon>Betaproteobacteria</taxon>
        <taxon>Rhodocyclales</taxon>
        <taxon>Rhodocyclaceae</taxon>
        <taxon>Aromatoleum</taxon>
    </lineage>
</organism>
<reference evidence="2 3" key="1">
    <citation type="submission" date="2019-12" db="EMBL/GenBank/DDBJ databases">
        <title>Comparative genomics gives insights into the taxonomy of the Azoarcus-Aromatoleum group and reveals separate origins of nif in the plant-associated Azoarcus and non-plant-associated Aromatoleum sub-groups.</title>
        <authorList>
            <person name="Lafos M."/>
            <person name="Maluk M."/>
            <person name="Batista M."/>
            <person name="Junghare M."/>
            <person name="Carmona M."/>
            <person name="Faoro H."/>
            <person name="Cruz L.M."/>
            <person name="Battistoni F."/>
            <person name="De Souza E."/>
            <person name="Pedrosa F."/>
            <person name="Chen W.-M."/>
            <person name="Poole P.S."/>
            <person name="Dixon R.A."/>
            <person name="James E.K."/>
        </authorList>
    </citation>
    <scope>NUCLEOTIDE SEQUENCE [LARGE SCALE GENOMIC DNA]</scope>
    <source>
        <strain evidence="2 3">22Lin</strain>
    </source>
</reference>
<accession>A0ABX1QD41</accession>
<evidence type="ECO:0000313" key="3">
    <source>
        <dbReference type="Proteomes" id="UP000648984"/>
    </source>
</evidence>
<sequence length="202" mass="22519">MGGAMLLVVTPPLLVVGLKEPAAFDFSSDGYRPDRQISVLLTGENLTPPPAPPPEVFATTELEMVRPSVVWASRDWGLLDIQFRQRLLTVFKLMKDRHGYELVLLEGYRSPERQEALLQQGPNVTQAGPNMSYHQHGLAADTAFLRNGRVVISERDPWAMRGYQLYGELAEAVGLVWGGRWKMMDLGHVELNRTGVLGRPPS</sequence>
<name>A0ABX1QD41_9RHOO</name>
<dbReference type="InterPro" id="IPR009045">
    <property type="entry name" value="Zn_M74/Hedgehog-like"/>
</dbReference>